<dbReference type="CDD" id="cd00207">
    <property type="entry name" value="fer2"/>
    <property type="match status" value="1"/>
</dbReference>
<dbReference type="InterPro" id="IPR036010">
    <property type="entry name" value="2Fe-2S_ferredoxin-like_sf"/>
</dbReference>
<dbReference type="Gene3D" id="3.10.20.30">
    <property type="match status" value="1"/>
</dbReference>
<comment type="caution">
    <text evidence="4">The sequence shown here is derived from an EMBL/GenBank/DDBJ whole genome shotgun (WGS) entry which is preliminary data.</text>
</comment>
<dbReference type="PRINTS" id="PR00410">
    <property type="entry name" value="PHEHYDRXLASE"/>
</dbReference>
<dbReference type="PROSITE" id="PS51384">
    <property type="entry name" value="FAD_FR"/>
    <property type="match status" value="1"/>
</dbReference>
<dbReference type="Pfam" id="PF00175">
    <property type="entry name" value="NAD_binding_1"/>
    <property type="match status" value="1"/>
</dbReference>
<dbReference type="PANTHER" id="PTHR47354">
    <property type="entry name" value="NADH OXIDOREDUCTASE HCR"/>
    <property type="match status" value="1"/>
</dbReference>
<evidence type="ECO:0000313" key="4">
    <source>
        <dbReference type="EMBL" id="MBB3933876.1"/>
    </source>
</evidence>
<dbReference type="EMBL" id="JACIDS010000010">
    <property type="protein sequence ID" value="MBB3933876.1"/>
    <property type="molecule type" value="Genomic_DNA"/>
</dbReference>
<dbReference type="EC" id="1.17.1.1" evidence="4"/>
<feature type="domain" description="FAD-binding FR-type" evidence="3">
    <location>
        <begin position="98"/>
        <end position="198"/>
    </location>
</feature>
<dbReference type="InterPro" id="IPR001709">
    <property type="entry name" value="Flavoprot_Pyr_Nucl_cyt_Rdtase"/>
</dbReference>
<dbReference type="SUPFAM" id="SSF54292">
    <property type="entry name" value="2Fe-2S ferredoxin-like"/>
    <property type="match status" value="1"/>
</dbReference>
<evidence type="ECO:0000259" key="3">
    <source>
        <dbReference type="PROSITE" id="PS51384"/>
    </source>
</evidence>
<dbReference type="GO" id="GO:0047099">
    <property type="term" value="F:CDP-4-dehydro-6-deoxyglucose reductase activity"/>
    <property type="evidence" value="ECO:0007669"/>
    <property type="project" value="UniProtKB-EC"/>
</dbReference>
<dbReference type="InterPro" id="IPR012675">
    <property type="entry name" value="Beta-grasp_dom_sf"/>
</dbReference>
<evidence type="ECO:0000256" key="1">
    <source>
        <dbReference type="ARBA" id="ARBA00034078"/>
    </source>
</evidence>
<dbReference type="GO" id="GO:0051537">
    <property type="term" value="F:2 iron, 2 sulfur cluster binding"/>
    <property type="evidence" value="ECO:0007669"/>
    <property type="project" value="InterPro"/>
</dbReference>
<dbReference type="PRINTS" id="PR00371">
    <property type="entry name" value="FPNCR"/>
</dbReference>
<dbReference type="PROSITE" id="PS51085">
    <property type="entry name" value="2FE2S_FER_2"/>
    <property type="match status" value="1"/>
</dbReference>
<dbReference type="Proteomes" id="UP000553963">
    <property type="component" value="Unassembled WGS sequence"/>
</dbReference>
<organism evidence="4 5">
    <name type="scientific">Kaistia hirudinis</name>
    <dbReference type="NCBI Taxonomy" id="1293440"/>
    <lineage>
        <taxon>Bacteria</taxon>
        <taxon>Pseudomonadati</taxon>
        <taxon>Pseudomonadota</taxon>
        <taxon>Alphaproteobacteria</taxon>
        <taxon>Hyphomicrobiales</taxon>
        <taxon>Kaistiaceae</taxon>
        <taxon>Kaistia</taxon>
    </lineage>
</organism>
<accession>A0A840B0B6</accession>
<evidence type="ECO:0000259" key="2">
    <source>
        <dbReference type="PROSITE" id="PS51085"/>
    </source>
</evidence>
<evidence type="ECO:0000313" key="5">
    <source>
        <dbReference type="Proteomes" id="UP000553963"/>
    </source>
</evidence>
<dbReference type="SUPFAM" id="SSF52343">
    <property type="entry name" value="Ferredoxin reductase-like, C-terminal NADP-linked domain"/>
    <property type="match status" value="1"/>
</dbReference>
<dbReference type="CDD" id="cd06189">
    <property type="entry name" value="flavin_oxioreductase"/>
    <property type="match status" value="1"/>
</dbReference>
<protein>
    <submittedName>
        <fullName evidence="4">CDP-4-dehydro-6-deoxyglucose reductase</fullName>
        <ecNumber evidence="4">1.17.1.1</ecNumber>
    </submittedName>
</protein>
<proteinExistence type="predicted"/>
<reference evidence="4 5" key="1">
    <citation type="submission" date="2020-08" db="EMBL/GenBank/DDBJ databases">
        <title>Genomic Encyclopedia of Type Strains, Phase IV (KMG-IV): sequencing the most valuable type-strain genomes for metagenomic binning, comparative biology and taxonomic classification.</title>
        <authorList>
            <person name="Goeker M."/>
        </authorList>
    </citation>
    <scope>NUCLEOTIDE SEQUENCE [LARGE SCALE GENOMIC DNA]</scope>
    <source>
        <strain evidence="4 5">DSM 25966</strain>
    </source>
</reference>
<keyword evidence="5" id="KW-1185">Reference proteome</keyword>
<dbReference type="InterPro" id="IPR001041">
    <property type="entry name" value="2Fe-2S_ferredoxin-type"/>
</dbReference>
<feature type="domain" description="2Fe-2S ferredoxin-type" evidence="2">
    <location>
        <begin position="3"/>
        <end position="92"/>
    </location>
</feature>
<name>A0A840B0B6_9HYPH</name>
<dbReference type="SUPFAM" id="SSF63380">
    <property type="entry name" value="Riboflavin synthase domain-like"/>
    <property type="match status" value="1"/>
</dbReference>
<dbReference type="Pfam" id="PF00111">
    <property type="entry name" value="Fer2"/>
    <property type="match status" value="1"/>
</dbReference>
<dbReference type="InterPro" id="IPR039261">
    <property type="entry name" value="FNR_nucleotide-bd"/>
</dbReference>
<dbReference type="InterPro" id="IPR006058">
    <property type="entry name" value="2Fe2S_fd_BS"/>
</dbReference>
<dbReference type="Pfam" id="PF00970">
    <property type="entry name" value="FAD_binding_6"/>
    <property type="match status" value="1"/>
</dbReference>
<dbReference type="PANTHER" id="PTHR47354:SF5">
    <property type="entry name" value="PROTEIN RFBI"/>
    <property type="match status" value="1"/>
</dbReference>
<dbReference type="PROSITE" id="PS00197">
    <property type="entry name" value="2FE2S_FER_1"/>
    <property type="match status" value="1"/>
</dbReference>
<dbReference type="AlphaFoldDB" id="A0A840B0B6"/>
<dbReference type="InterPro" id="IPR017938">
    <property type="entry name" value="Riboflavin_synthase-like_b-brl"/>
</dbReference>
<dbReference type="Gene3D" id="3.40.50.80">
    <property type="entry name" value="Nucleotide-binding domain of ferredoxin-NADP reductase (FNR) module"/>
    <property type="match status" value="1"/>
</dbReference>
<dbReference type="InterPro" id="IPR008333">
    <property type="entry name" value="Cbr1-like_FAD-bd_dom"/>
</dbReference>
<dbReference type="InterPro" id="IPR017927">
    <property type="entry name" value="FAD-bd_FR_type"/>
</dbReference>
<dbReference type="InterPro" id="IPR050415">
    <property type="entry name" value="MRET"/>
</dbReference>
<dbReference type="RefSeq" id="WP_183401534.1">
    <property type="nucleotide sequence ID" value="NZ_JACIDS010000010.1"/>
</dbReference>
<comment type="cofactor">
    <cofactor evidence="1">
        <name>[2Fe-2S] cluster</name>
        <dbReference type="ChEBI" id="CHEBI:190135"/>
    </cofactor>
</comment>
<gene>
    <name evidence="4" type="ORF">GGR25_004956</name>
</gene>
<dbReference type="Gene3D" id="2.40.30.10">
    <property type="entry name" value="Translation factors"/>
    <property type="match status" value="1"/>
</dbReference>
<sequence length="335" mass="36192">MSYRVSLIESDVAFDVEPHETVLAAALRAAVNLPHDCKSGTCGTCRFKLIDGAVDYAEPPMGLEPEEAAAGIALACQARPLSDIVAEAEVMPSLLPDPIRCQSRIVSLEKLAADVVHLKLALVEGIDLAYLPGQHINIVLEDGSTRSFSLASRPSGDGTIDLHVRQIPGGVFTEGRLATLAAGDALDVELPLGSFFLRDDFRPLVMVATGTGLAPIKSIIEALMDDPAPPPVALYWGMRTEADLYLHDEILSWAEKLEDFRYVPVLSRPGEGWTGRRGYVQDAVVEDIDDIEEHAIYLCGSPGMISSAKSLFLGRGASVNHIYTDSFLFQHTRAP</sequence>
<dbReference type="InterPro" id="IPR001433">
    <property type="entry name" value="OxRdtase_FAD/NAD-bd"/>
</dbReference>
<keyword evidence="4" id="KW-0560">Oxidoreductase</keyword>